<organism evidence="2 3">
    <name type="scientific">Cymbomonas tetramitiformis</name>
    <dbReference type="NCBI Taxonomy" id="36881"/>
    <lineage>
        <taxon>Eukaryota</taxon>
        <taxon>Viridiplantae</taxon>
        <taxon>Chlorophyta</taxon>
        <taxon>Pyramimonadophyceae</taxon>
        <taxon>Pyramimonadales</taxon>
        <taxon>Pyramimonadaceae</taxon>
        <taxon>Cymbomonas</taxon>
    </lineage>
</organism>
<proteinExistence type="predicted"/>
<feature type="compositionally biased region" description="Acidic residues" evidence="1">
    <location>
        <begin position="102"/>
        <end position="124"/>
    </location>
</feature>
<dbReference type="AlphaFoldDB" id="A0AAE0F4L0"/>
<dbReference type="Proteomes" id="UP001190700">
    <property type="component" value="Unassembled WGS sequence"/>
</dbReference>
<evidence type="ECO:0000313" key="2">
    <source>
        <dbReference type="EMBL" id="KAK3251543.1"/>
    </source>
</evidence>
<evidence type="ECO:0000256" key="1">
    <source>
        <dbReference type="SAM" id="MobiDB-lite"/>
    </source>
</evidence>
<sequence>MIGVKGAAQPIAKRFKVVFTYDGDTHEKSLRFVQEYLAEEPPVDSEDELEAAPTSTAIVLCSQASVPPGDSQLGDQPDIRRTAHTGIRRPPRITRPVVVESISDDDMADDSGPEEEEAEGEGELAEAEGELLLGKYSVIWKEEGVVACQRQRDGWRDEDPAIRWDRVYAVQPSLKETKYLKYFCAFFPIPILEWWCRQVTKAGREKIIWSLFSQ</sequence>
<feature type="region of interest" description="Disordered" evidence="1">
    <location>
        <begin position="100"/>
        <end position="124"/>
    </location>
</feature>
<gene>
    <name evidence="2" type="ORF">CYMTET_39121</name>
</gene>
<name>A0AAE0F4L0_9CHLO</name>
<keyword evidence="3" id="KW-1185">Reference proteome</keyword>
<accession>A0AAE0F4L0</accession>
<reference evidence="2 3" key="1">
    <citation type="journal article" date="2015" name="Genome Biol. Evol.">
        <title>Comparative Genomics of a Bacterivorous Green Alga Reveals Evolutionary Causalities and Consequences of Phago-Mixotrophic Mode of Nutrition.</title>
        <authorList>
            <person name="Burns J.A."/>
            <person name="Paasch A."/>
            <person name="Narechania A."/>
            <person name="Kim E."/>
        </authorList>
    </citation>
    <scope>NUCLEOTIDE SEQUENCE [LARGE SCALE GENOMIC DNA]</scope>
    <source>
        <strain evidence="2 3">PLY_AMNH</strain>
    </source>
</reference>
<protein>
    <submittedName>
        <fullName evidence="2">Uncharacterized protein</fullName>
    </submittedName>
</protein>
<dbReference type="EMBL" id="LGRX02025983">
    <property type="protein sequence ID" value="KAK3251543.1"/>
    <property type="molecule type" value="Genomic_DNA"/>
</dbReference>
<evidence type="ECO:0000313" key="3">
    <source>
        <dbReference type="Proteomes" id="UP001190700"/>
    </source>
</evidence>
<comment type="caution">
    <text evidence="2">The sequence shown here is derived from an EMBL/GenBank/DDBJ whole genome shotgun (WGS) entry which is preliminary data.</text>
</comment>